<feature type="region of interest" description="Disordered" evidence="2">
    <location>
        <begin position="319"/>
        <end position="475"/>
    </location>
</feature>
<feature type="non-terminal residue" evidence="4">
    <location>
        <position position="1207"/>
    </location>
</feature>
<dbReference type="PANTHER" id="PTHR12156:SF5">
    <property type="entry name" value="FI18040P1"/>
    <property type="match status" value="1"/>
</dbReference>
<dbReference type="AlphaFoldDB" id="A0A2J7QTB4"/>
<feature type="compositionally biased region" description="Polar residues" evidence="2">
    <location>
        <begin position="286"/>
        <end position="295"/>
    </location>
</feature>
<feature type="coiled-coil region" evidence="1">
    <location>
        <begin position="791"/>
        <end position="933"/>
    </location>
</feature>
<dbReference type="Gene3D" id="2.60.200.20">
    <property type="match status" value="1"/>
</dbReference>
<keyword evidence="1" id="KW-0175">Coiled coil</keyword>
<feature type="compositionally biased region" description="Basic and acidic residues" evidence="2">
    <location>
        <begin position="450"/>
        <end position="475"/>
    </location>
</feature>
<dbReference type="PANTHER" id="PTHR12156">
    <property type="entry name" value="PLECKSTRIN HOMOLOGY-LIKE DOMAIN, FAMILY B, MEMBER 3"/>
    <property type="match status" value="1"/>
</dbReference>
<feature type="compositionally biased region" description="Basic and acidic residues" evidence="2">
    <location>
        <begin position="1056"/>
        <end position="1070"/>
    </location>
</feature>
<feature type="compositionally biased region" description="Polar residues" evidence="2">
    <location>
        <begin position="1161"/>
        <end position="1181"/>
    </location>
</feature>
<evidence type="ECO:0000256" key="2">
    <source>
        <dbReference type="SAM" id="MobiDB-lite"/>
    </source>
</evidence>
<feature type="compositionally biased region" description="Polar residues" evidence="2">
    <location>
        <begin position="437"/>
        <end position="448"/>
    </location>
</feature>
<feature type="region of interest" description="Disordered" evidence="2">
    <location>
        <begin position="223"/>
        <end position="295"/>
    </location>
</feature>
<feature type="coiled-coil region" evidence="1">
    <location>
        <begin position="1105"/>
        <end position="1132"/>
    </location>
</feature>
<feature type="region of interest" description="Disordered" evidence="2">
    <location>
        <begin position="1017"/>
        <end position="1087"/>
    </location>
</feature>
<feature type="compositionally biased region" description="Polar residues" evidence="2">
    <location>
        <begin position="239"/>
        <end position="278"/>
    </location>
</feature>
<feature type="region of interest" description="Disordered" evidence="2">
    <location>
        <begin position="148"/>
        <end position="177"/>
    </location>
</feature>
<evidence type="ECO:0000313" key="4">
    <source>
        <dbReference type="EMBL" id="PNF31831.1"/>
    </source>
</evidence>
<feature type="region of interest" description="Disordered" evidence="2">
    <location>
        <begin position="1145"/>
        <end position="1207"/>
    </location>
</feature>
<dbReference type="InterPro" id="IPR000253">
    <property type="entry name" value="FHA_dom"/>
</dbReference>
<proteinExistence type="predicted"/>
<feature type="compositionally biased region" description="Low complexity" evidence="2">
    <location>
        <begin position="1149"/>
        <end position="1160"/>
    </location>
</feature>
<evidence type="ECO:0000313" key="5">
    <source>
        <dbReference type="Proteomes" id="UP000235965"/>
    </source>
</evidence>
<dbReference type="OrthoDB" id="6020705at2759"/>
<feature type="domain" description="FHA" evidence="3">
    <location>
        <begin position="48"/>
        <end position="110"/>
    </location>
</feature>
<dbReference type="SUPFAM" id="SSF49879">
    <property type="entry name" value="SMAD/FHA domain"/>
    <property type="match status" value="1"/>
</dbReference>
<gene>
    <name evidence="4" type="ORF">B7P43_G09261</name>
</gene>
<feature type="region of interest" description="Disordered" evidence="2">
    <location>
        <begin position="497"/>
        <end position="539"/>
    </location>
</feature>
<evidence type="ECO:0000256" key="1">
    <source>
        <dbReference type="SAM" id="Coils"/>
    </source>
</evidence>
<dbReference type="Proteomes" id="UP000235965">
    <property type="component" value="Unassembled WGS sequence"/>
</dbReference>
<dbReference type="STRING" id="105785.A0A2J7QTB4"/>
<feature type="compositionally biased region" description="Polar residues" evidence="2">
    <location>
        <begin position="498"/>
        <end position="521"/>
    </location>
</feature>
<sequence>MTSQHEGLEVVESGRALKVHTDAPHLVSLGGGRLSTAVTLHPLPQGRVTIGTGLDVDIMVQGTGVEPVHCHIDNLNGVVTLHPVAEMTSVDGLKVTSATRLTQGCMLCVGRSNYLRFNHPAEARLMKSILPNTRISMVPLALHPGTEGTEGFALERKPPMAPRRSPRDSWGDMSTSSEDGCVLGKVSRFELMAHSQNKGVTNRLQHFSPKVFPAGCPTANSPASAVLGPSRASPVTHVSPLTNGMSGRSSTPQNSAPSSQTITSVQNGFSSRSRSATPTGLPHTSHMFSSTPLVNGTTARSVTPLCSIHGSKLVTNRTPVGMSRSVTSSPAFDRSVHNSDRSMGSTGSLSGSNEPSSSFTKSSNSSYGPSVGYSTRLTTPSPAFNRNPLPYSPGSAFRSVTPSPPRSTGLGASSTPVGHRRTLSAGSGDVADPNPRASFTSSNCSSLEELTARNDELEHKRKQAQEARMREQEAERQERARLEEILNMCAEYERQVQCERQQSKPPQTPTLQQNRIKTNGSLPRDKRLVSPSASTGASEDEVGEIFTFETSSTSVIGSFSLNCFTMPANSPPSSASHLGSNEVTVHDTLTTSPLPPSMIRSPYENVVITTPGTIVHPQSPRTRIRTIAPSAKDTSEVIENRLAVTGDYEFVGSLPRNRTTQQTPSSLVKSPNNDVLSAALNKNEPSDKGKFILPLANGSPEEFLNGMVNAMIISNKQAVSTPSKVNGEVKDVGSDRDRKVLSELIKRKEQEKEEILPSTETLSELKASASQTLTKAEGDQQQSRLKGCGDVEQLRRERGKLLATMSGLKRKVADIEQQEEELLRELDMERALLEGEWQAQGEKLLQEEERLSVLRERVASLDEEMEQCHARELQRQAEAKWRLEVTEREIHSLEQEASKCAASGNTERHRELTEKLKQQHEILEAERKAFEDLEFRQLEEEAGWLAGREELQRELVDMASRVESRGLRLRELEQQRSEAAQSAQEESCAMERQLLNYLRRLEEGRNRQRALEAQLAELTSGQTGAVSGQDFSSPEGSSDAEELAGSPQNQQPTPGSDRKQSSQDDLDRISRVTSGAPIEIGTGSLGRRTLESLQEIERNRQLHLAQQGSQVIEEERKRVQELKRRVQNEVRAQWEERRQREANCNSLNSVGSEESSLTSSDVPTESASSDDALLSPTNTGNPKCAGSGGTDDKNDTEPSDGNTTEQH</sequence>
<feature type="compositionally biased region" description="Polar residues" evidence="2">
    <location>
        <begin position="319"/>
        <end position="330"/>
    </location>
</feature>
<dbReference type="FunCoup" id="A0A2J7QTB4">
    <property type="interactions" value="266"/>
</dbReference>
<feature type="compositionally biased region" description="Low complexity" evidence="2">
    <location>
        <begin position="345"/>
        <end position="366"/>
    </location>
</feature>
<comment type="caution">
    <text evidence="4">The sequence shown here is derived from an EMBL/GenBank/DDBJ whole genome shotgun (WGS) entry which is preliminary data.</text>
</comment>
<accession>A0A2J7QTB4</accession>
<dbReference type="InterPro" id="IPR008984">
    <property type="entry name" value="SMAD_FHA_dom_sf"/>
</dbReference>
<feature type="compositionally biased region" description="Polar residues" evidence="2">
    <location>
        <begin position="1017"/>
        <end position="1036"/>
    </location>
</feature>
<dbReference type="InParanoid" id="A0A2J7QTB4"/>
<dbReference type="InterPro" id="IPR052212">
    <property type="entry name" value="PH-like_domain"/>
</dbReference>
<organism evidence="4 5">
    <name type="scientific">Cryptotermes secundus</name>
    <dbReference type="NCBI Taxonomy" id="105785"/>
    <lineage>
        <taxon>Eukaryota</taxon>
        <taxon>Metazoa</taxon>
        <taxon>Ecdysozoa</taxon>
        <taxon>Arthropoda</taxon>
        <taxon>Hexapoda</taxon>
        <taxon>Insecta</taxon>
        <taxon>Pterygota</taxon>
        <taxon>Neoptera</taxon>
        <taxon>Polyneoptera</taxon>
        <taxon>Dictyoptera</taxon>
        <taxon>Blattodea</taxon>
        <taxon>Blattoidea</taxon>
        <taxon>Termitoidae</taxon>
        <taxon>Kalotermitidae</taxon>
        <taxon>Cryptotermitinae</taxon>
        <taxon>Cryptotermes</taxon>
    </lineage>
</organism>
<reference evidence="4 5" key="1">
    <citation type="submission" date="2017-12" db="EMBL/GenBank/DDBJ databases">
        <title>Hemimetabolous genomes reveal molecular basis of termite eusociality.</title>
        <authorList>
            <person name="Harrison M.C."/>
            <person name="Jongepier E."/>
            <person name="Robertson H.M."/>
            <person name="Arning N."/>
            <person name="Bitard-Feildel T."/>
            <person name="Chao H."/>
            <person name="Childers C.P."/>
            <person name="Dinh H."/>
            <person name="Doddapaneni H."/>
            <person name="Dugan S."/>
            <person name="Gowin J."/>
            <person name="Greiner C."/>
            <person name="Han Y."/>
            <person name="Hu H."/>
            <person name="Hughes D.S.T."/>
            <person name="Huylmans A.-K."/>
            <person name="Kemena C."/>
            <person name="Kremer L.P.M."/>
            <person name="Lee S.L."/>
            <person name="Lopez-Ezquerra A."/>
            <person name="Mallet L."/>
            <person name="Monroy-Kuhn J.M."/>
            <person name="Moser A."/>
            <person name="Murali S.C."/>
            <person name="Muzny D.M."/>
            <person name="Otani S."/>
            <person name="Piulachs M.-D."/>
            <person name="Poelchau M."/>
            <person name="Qu J."/>
            <person name="Schaub F."/>
            <person name="Wada-Katsumata A."/>
            <person name="Worley K.C."/>
            <person name="Xie Q."/>
            <person name="Ylla G."/>
            <person name="Poulsen M."/>
            <person name="Gibbs R.A."/>
            <person name="Schal C."/>
            <person name="Richards S."/>
            <person name="Belles X."/>
            <person name="Korb J."/>
            <person name="Bornberg-Bauer E."/>
        </authorList>
    </citation>
    <scope>NUCLEOTIDE SEQUENCE [LARGE SCALE GENOMIC DNA]</scope>
    <source>
        <tissue evidence="4">Whole body</tissue>
    </source>
</reference>
<evidence type="ECO:0000259" key="3">
    <source>
        <dbReference type="Pfam" id="PF00498"/>
    </source>
</evidence>
<protein>
    <recommendedName>
        <fullName evidence="3">FHA domain-containing protein</fullName>
    </recommendedName>
</protein>
<dbReference type="FunFam" id="2.60.200.20:FF:000004">
    <property type="entry name" value="pleckstrin homology-like domain family B member 1 isoform X1"/>
    <property type="match status" value="1"/>
</dbReference>
<keyword evidence="5" id="KW-1185">Reference proteome</keyword>
<feature type="compositionally biased region" description="Polar residues" evidence="2">
    <location>
        <begin position="372"/>
        <end position="384"/>
    </location>
</feature>
<name>A0A2J7QTB4_9NEOP</name>
<dbReference type="Pfam" id="PF00498">
    <property type="entry name" value="FHA"/>
    <property type="match status" value="1"/>
</dbReference>
<dbReference type="EMBL" id="NEVH01011196">
    <property type="protein sequence ID" value="PNF31831.1"/>
    <property type="molecule type" value="Genomic_DNA"/>
</dbReference>
<dbReference type="CDD" id="cd22713">
    <property type="entry name" value="FHA_PHLB1"/>
    <property type="match status" value="1"/>
</dbReference>